<dbReference type="EMBL" id="CP104450">
    <property type="protein sequence ID" value="UXE40982.1"/>
    <property type="molecule type" value="Genomic_DNA"/>
</dbReference>
<dbReference type="Proteomes" id="UP001064206">
    <property type="component" value="Chromosome"/>
</dbReference>
<dbReference type="InterPro" id="IPR057087">
    <property type="entry name" value="Gp12-like"/>
</dbReference>
<protein>
    <recommendedName>
        <fullName evidence="1">Phage neck terminator protein gp12-like domain-containing protein</fullName>
    </recommendedName>
</protein>
<reference evidence="2" key="1">
    <citation type="submission" date="2022-09" db="EMBL/GenBank/DDBJ databases">
        <title>Multidrug resistance Raoultella ornithinolytica Strain MQB_Silv_108.</title>
        <authorList>
            <person name="Quintela-Baluja M."/>
        </authorList>
    </citation>
    <scope>NUCLEOTIDE SEQUENCE</scope>
    <source>
        <strain evidence="2">MQB_Silv_108</strain>
    </source>
</reference>
<sequence>MRGVTGLDATLVYPRWTDPQQAIPKNGTTWCAFGITGIQEDFNPAYLQGEESTEQWSHETVSLILCFYGPQGLATATRFRDGLLVAQNNDGLNQAGLTFLQHGRILNLPELINNQWVRRYDISVDLRRKIIRQYGIQSLVNAPVQFFGD</sequence>
<feature type="domain" description="Phage neck terminator protein gp12-like" evidence="1">
    <location>
        <begin position="7"/>
        <end position="147"/>
    </location>
</feature>
<dbReference type="Pfam" id="PF23961">
    <property type="entry name" value="Phage_tail_terminator_9"/>
    <property type="match status" value="1"/>
</dbReference>
<evidence type="ECO:0000313" key="3">
    <source>
        <dbReference type="Proteomes" id="UP001064206"/>
    </source>
</evidence>
<proteinExistence type="predicted"/>
<dbReference type="AlphaFoldDB" id="A0A9Q9JGN0"/>
<evidence type="ECO:0000313" key="2">
    <source>
        <dbReference type="EMBL" id="UXE40982.1"/>
    </source>
</evidence>
<accession>A0A9Q9JGN0</accession>
<gene>
    <name evidence="2" type="ORF">N2J37_18570</name>
</gene>
<organism evidence="2 3">
    <name type="scientific">Raoultella ornithinolytica</name>
    <name type="common">Klebsiella ornithinolytica</name>
    <dbReference type="NCBI Taxonomy" id="54291"/>
    <lineage>
        <taxon>Bacteria</taxon>
        <taxon>Pseudomonadati</taxon>
        <taxon>Pseudomonadota</taxon>
        <taxon>Gammaproteobacteria</taxon>
        <taxon>Enterobacterales</taxon>
        <taxon>Enterobacteriaceae</taxon>
        <taxon>Klebsiella/Raoultella group</taxon>
        <taxon>Raoultella</taxon>
    </lineage>
</organism>
<name>A0A9Q9JGN0_RAOOR</name>
<evidence type="ECO:0000259" key="1">
    <source>
        <dbReference type="Pfam" id="PF23961"/>
    </source>
</evidence>